<dbReference type="InterPro" id="IPR011006">
    <property type="entry name" value="CheY-like_superfamily"/>
</dbReference>
<proteinExistence type="predicted"/>
<dbReference type="Pfam" id="PF00196">
    <property type="entry name" value="GerE"/>
    <property type="match status" value="1"/>
</dbReference>
<dbReference type="InterPro" id="IPR016032">
    <property type="entry name" value="Sig_transdc_resp-reg_C-effctor"/>
</dbReference>
<dbReference type="SMART" id="SM00448">
    <property type="entry name" value="REC"/>
    <property type="match status" value="1"/>
</dbReference>
<organism evidence="6 7">
    <name type="scientific">Ideonella azotifigens</name>
    <dbReference type="NCBI Taxonomy" id="513160"/>
    <lineage>
        <taxon>Bacteria</taxon>
        <taxon>Pseudomonadati</taxon>
        <taxon>Pseudomonadota</taxon>
        <taxon>Betaproteobacteria</taxon>
        <taxon>Burkholderiales</taxon>
        <taxon>Sphaerotilaceae</taxon>
        <taxon>Ideonella</taxon>
    </lineage>
</organism>
<dbReference type="PANTHER" id="PTHR43214">
    <property type="entry name" value="TWO-COMPONENT RESPONSE REGULATOR"/>
    <property type="match status" value="1"/>
</dbReference>
<dbReference type="CDD" id="cd06170">
    <property type="entry name" value="LuxR_C_like"/>
    <property type="match status" value="1"/>
</dbReference>
<evidence type="ECO:0000256" key="2">
    <source>
        <dbReference type="ARBA" id="ARBA00023125"/>
    </source>
</evidence>
<keyword evidence="1 3" id="KW-0597">Phosphoprotein</keyword>
<dbReference type="InterPro" id="IPR000792">
    <property type="entry name" value="Tscrpt_reg_LuxR_C"/>
</dbReference>
<comment type="caution">
    <text evidence="6">The sequence shown here is derived from an EMBL/GenBank/DDBJ whole genome shotgun (WGS) entry which is preliminary data.</text>
</comment>
<evidence type="ECO:0000259" key="4">
    <source>
        <dbReference type="PROSITE" id="PS50043"/>
    </source>
</evidence>
<evidence type="ECO:0000256" key="3">
    <source>
        <dbReference type="PROSITE-ProRule" id="PRU00169"/>
    </source>
</evidence>
<accession>A0ABN1JL38</accession>
<evidence type="ECO:0000313" key="7">
    <source>
        <dbReference type="Proteomes" id="UP001500279"/>
    </source>
</evidence>
<evidence type="ECO:0000256" key="1">
    <source>
        <dbReference type="ARBA" id="ARBA00022553"/>
    </source>
</evidence>
<keyword evidence="2" id="KW-0238">DNA-binding</keyword>
<name>A0ABN1JL38_9BURK</name>
<dbReference type="Gene3D" id="3.40.50.2300">
    <property type="match status" value="1"/>
</dbReference>
<dbReference type="Pfam" id="PF00072">
    <property type="entry name" value="Response_reg"/>
    <property type="match status" value="1"/>
</dbReference>
<evidence type="ECO:0000313" key="6">
    <source>
        <dbReference type="EMBL" id="GAA0742033.1"/>
    </source>
</evidence>
<dbReference type="PRINTS" id="PR00038">
    <property type="entry name" value="HTHLUXR"/>
</dbReference>
<feature type="modified residue" description="4-aspartylphosphate" evidence="3">
    <location>
        <position position="63"/>
    </location>
</feature>
<evidence type="ECO:0000259" key="5">
    <source>
        <dbReference type="PROSITE" id="PS50110"/>
    </source>
</evidence>
<dbReference type="InterPro" id="IPR001789">
    <property type="entry name" value="Sig_transdc_resp-reg_receiver"/>
</dbReference>
<feature type="domain" description="HTH luxR-type" evidence="4">
    <location>
        <begin position="144"/>
        <end position="209"/>
    </location>
</feature>
<dbReference type="RefSeq" id="WP_141285769.1">
    <property type="nucleotide sequence ID" value="NZ_BAAAEW010000004.1"/>
</dbReference>
<dbReference type="PROSITE" id="PS50043">
    <property type="entry name" value="HTH_LUXR_2"/>
    <property type="match status" value="1"/>
</dbReference>
<dbReference type="Proteomes" id="UP001500279">
    <property type="component" value="Unassembled WGS sequence"/>
</dbReference>
<dbReference type="InterPro" id="IPR039420">
    <property type="entry name" value="WalR-like"/>
</dbReference>
<dbReference type="SMART" id="SM00421">
    <property type="entry name" value="HTH_LUXR"/>
    <property type="match status" value="1"/>
</dbReference>
<feature type="domain" description="Response regulatory" evidence="5">
    <location>
        <begin position="12"/>
        <end position="128"/>
    </location>
</feature>
<keyword evidence="7" id="KW-1185">Reference proteome</keyword>
<dbReference type="EMBL" id="BAAAEW010000004">
    <property type="protein sequence ID" value="GAA0742033.1"/>
    <property type="molecule type" value="Genomic_DNA"/>
</dbReference>
<dbReference type="InterPro" id="IPR058245">
    <property type="entry name" value="NreC/VraR/RcsB-like_REC"/>
</dbReference>
<protein>
    <submittedName>
        <fullName evidence="6">Response regulator transcription factor</fullName>
    </submittedName>
</protein>
<gene>
    <name evidence="6" type="ORF">GCM10009107_05110</name>
</gene>
<dbReference type="SUPFAM" id="SSF52172">
    <property type="entry name" value="CheY-like"/>
    <property type="match status" value="1"/>
</dbReference>
<sequence length="215" mass="22911">MNPAPQPAAPIRLLVADDHMVVRTGIVGLVDAEDDMTVIAQADDGHAAVDAFRQHRPDVTLMDLQMPGMDGIEAITAIRAEAPDARIVVLTTYGGDAQAVRALRAGAKGYLLKTMIRSEMLSAIRAAHQGQDFIPPAMAAAIGAHAGQQALSPREIEVLRMVANSGRNKLAAAEMGITEGTIKVHMKNILAKLEAKDRVQAVMIALRRGIIDLDT</sequence>
<dbReference type="SUPFAM" id="SSF46894">
    <property type="entry name" value="C-terminal effector domain of the bipartite response regulators"/>
    <property type="match status" value="1"/>
</dbReference>
<reference evidence="7" key="1">
    <citation type="journal article" date="2019" name="Int. J. Syst. Evol. Microbiol.">
        <title>The Global Catalogue of Microorganisms (GCM) 10K type strain sequencing project: providing services to taxonomists for standard genome sequencing and annotation.</title>
        <authorList>
            <consortium name="The Broad Institute Genomics Platform"/>
            <consortium name="The Broad Institute Genome Sequencing Center for Infectious Disease"/>
            <person name="Wu L."/>
            <person name="Ma J."/>
        </authorList>
    </citation>
    <scope>NUCLEOTIDE SEQUENCE [LARGE SCALE GENOMIC DNA]</scope>
    <source>
        <strain evidence="7">JCM 15503</strain>
    </source>
</reference>
<dbReference type="PROSITE" id="PS50110">
    <property type="entry name" value="RESPONSE_REGULATORY"/>
    <property type="match status" value="1"/>
</dbReference>
<dbReference type="PANTHER" id="PTHR43214:SF43">
    <property type="entry name" value="TWO-COMPONENT RESPONSE REGULATOR"/>
    <property type="match status" value="1"/>
</dbReference>
<dbReference type="CDD" id="cd17535">
    <property type="entry name" value="REC_NarL-like"/>
    <property type="match status" value="1"/>
</dbReference>